<organism evidence="2 3">
    <name type="scientific">Enterococcus faecium</name>
    <name type="common">Streptococcus faecium</name>
    <dbReference type="NCBI Taxonomy" id="1352"/>
    <lineage>
        <taxon>Bacteria</taxon>
        <taxon>Bacillati</taxon>
        <taxon>Bacillota</taxon>
        <taxon>Bacilli</taxon>
        <taxon>Lactobacillales</taxon>
        <taxon>Enterococcaceae</taxon>
        <taxon>Enterococcus</taxon>
    </lineage>
</organism>
<feature type="compositionally biased region" description="Polar residues" evidence="1">
    <location>
        <begin position="168"/>
        <end position="184"/>
    </location>
</feature>
<proteinExistence type="predicted"/>
<dbReference type="RefSeq" id="WP_128479130.1">
    <property type="nucleotide sequence ID" value="NZ_JAMWMK010000007.1"/>
</dbReference>
<reference evidence="2" key="1">
    <citation type="submission" date="2022-05" db="EMBL/GenBank/DDBJ databases">
        <title>Draft genome sequences of Clostridium perfringens strains isolated from Peru.</title>
        <authorList>
            <person name="Hurtado R."/>
            <person name="Lima L."/>
            <person name="Sousa T."/>
            <person name="Jaiswal A.K."/>
            <person name="Tiwari S."/>
            <person name="Maturrano L."/>
            <person name="Brenig B."/>
            <person name="Azevedo V."/>
        </authorList>
    </citation>
    <scope>NUCLEOTIDE SEQUENCE</scope>
    <source>
        <strain evidence="2">CP4</strain>
    </source>
</reference>
<name>A0A9X3XRH6_ENTFC</name>
<accession>A0A9X3XRH6</accession>
<gene>
    <name evidence="2" type="ORF">M3X98_06130</name>
</gene>
<feature type="region of interest" description="Disordered" evidence="1">
    <location>
        <begin position="157"/>
        <end position="199"/>
    </location>
</feature>
<evidence type="ECO:0000256" key="1">
    <source>
        <dbReference type="SAM" id="MobiDB-lite"/>
    </source>
</evidence>
<sequence>MDTFAEKKGLRSKINMLSVKINHRQERLKKVKHFSRLGLQERRALRHDKKEFSKALDRYKELATGNQKVTDRYFDNQAEQRRAIQETYKGLNEKEAELFQKINRHQPFLPDFDWNDEAAIFSRELDYQIGKSTIGSEENKDLKSLFKKIEPSIKEEIEDPNNLHLKKLSQNQPKVQPNRSQETPEIQPAPQRSMKMPSM</sequence>
<dbReference type="Proteomes" id="UP001141166">
    <property type="component" value="Unassembled WGS sequence"/>
</dbReference>
<comment type="caution">
    <text evidence="2">The sequence shown here is derived from an EMBL/GenBank/DDBJ whole genome shotgun (WGS) entry which is preliminary data.</text>
</comment>
<evidence type="ECO:0000313" key="2">
    <source>
        <dbReference type="EMBL" id="MDC4247631.1"/>
    </source>
</evidence>
<protein>
    <submittedName>
        <fullName evidence="2">Uncharacterized protein</fullName>
    </submittedName>
</protein>
<dbReference type="EMBL" id="JAMWMK010000007">
    <property type="protein sequence ID" value="MDC4247631.1"/>
    <property type="molecule type" value="Genomic_DNA"/>
</dbReference>
<dbReference type="AlphaFoldDB" id="A0A9X3XRH6"/>
<evidence type="ECO:0000313" key="3">
    <source>
        <dbReference type="Proteomes" id="UP001141166"/>
    </source>
</evidence>